<organism evidence="2 3">
    <name type="scientific">Alkalihalobacterium chitinilyticum</name>
    <dbReference type="NCBI Taxonomy" id="2980103"/>
    <lineage>
        <taxon>Bacteria</taxon>
        <taxon>Bacillati</taxon>
        <taxon>Bacillota</taxon>
        <taxon>Bacilli</taxon>
        <taxon>Bacillales</taxon>
        <taxon>Bacillaceae</taxon>
        <taxon>Alkalihalobacterium</taxon>
    </lineage>
</organism>
<keyword evidence="1" id="KW-0812">Transmembrane</keyword>
<accession>A0ABT5VQ11</accession>
<gene>
    <name evidence="2" type="ORF">N7Z68_23880</name>
</gene>
<sequence length="125" mass="14499">MKLNMKLFLLLVFVIFISLFLINQKEWVSYFKAGEWDTLREMMGNEWKSILMITMGFMLMQNVISLIPFLLGTFIGNTIFVFILSLFSVGVISLEHQFAIYLVLSVLILGFVVLNLKKRSVVRSH</sequence>
<feature type="transmembrane region" description="Helical" evidence="1">
    <location>
        <begin position="74"/>
        <end position="92"/>
    </location>
</feature>
<feature type="transmembrane region" description="Helical" evidence="1">
    <location>
        <begin position="48"/>
        <end position="67"/>
    </location>
</feature>
<comment type="caution">
    <text evidence="2">The sequence shown here is derived from an EMBL/GenBank/DDBJ whole genome shotgun (WGS) entry which is preliminary data.</text>
</comment>
<dbReference type="RefSeq" id="WP_275120929.1">
    <property type="nucleotide sequence ID" value="NZ_JAOTPO010000034.1"/>
</dbReference>
<keyword evidence="1" id="KW-1133">Transmembrane helix</keyword>
<evidence type="ECO:0000313" key="2">
    <source>
        <dbReference type="EMBL" id="MDE5416339.1"/>
    </source>
</evidence>
<reference evidence="2" key="1">
    <citation type="submission" date="2024-05" db="EMBL/GenBank/DDBJ databases">
        <title>Alkalihalobacillus sp. strain MEB203 novel alkaliphilic bacterium from Lonar Lake, India.</title>
        <authorList>
            <person name="Joshi A."/>
            <person name="Thite S."/>
            <person name="Mengade P."/>
        </authorList>
    </citation>
    <scope>NUCLEOTIDE SEQUENCE</scope>
    <source>
        <strain evidence="2">MEB 203</strain>
    </source>
</reference>
<name>A0ABT5VQ11_9BACI</name>
<evidence type="ECO:0000256" key="1">
    <source>
        <dbReference type="SAM" id="Phobius"/>
    </source>
</evidence>
<dbReference type="EMBL" id="JAOTPO010000034">
    <property type="protein sequence ID" value="MDE5416339.1"/>
    <property type="molecule type" value="Genomic_DNA"/>
</dbReference>
<protein>
    <submittedName>
        <fullName evidence="2">Uncharacterized protein</fullName>
    </submittedName>
</protein>
<keyword evidence="3" id="KW-1185">Reference proteome</keyword>
<proteinExistence type="predicted"/>
<evidence type="ECO:0000313" key="3">
    <source>
        <dbReference type="Proteomes" id="UP001148125"/>
    </source>
</evidence>
<keyword evidence="1" id="KW-0472">Membrane</keyword>
<dbReference type="Proteomes" id="UP001148125">
    <property type="component" value="Unassembled WGS sequence"/>
</dbReference>
<feature type="transmembrane region" description="Helical" evidence="1">
    <location>
        <begin position="98"/>
        <end position="116"/>
    </location>
</feature>